<reference evidence="4 5" key="1">
    <citation type="journal article" date="2024" name="G3 (Bethesda)">
        <title>Genome assembly of Hibiscus sabdariffa L. provides insights into metabolisms of medicinal natural products.</title>
        <authorList>
            <person name="Kim T."/>
        </authorList>
    </citation>
    <scope>NUCLEOTIDE SEQUENCE [LARGE SCALE GENOMIC DNA]</scope>
    <source>
        <strain evidence="4">TK-2024</strain>
        <tissue evidence="4">Old leaves</tissue>
    </source>
</reference>
<dbReference type="SUPFAM" id="SSF51735">
    <property type="entry name" value="NAD(P)-binding Rossmann-fold domains"/>
    <property type="match status" value="1"/>
</dbReference>
<dbReference type="Proteomes" id="UP001396334">
    <property type="component" value="Unassembled WGS sequence"/>
</dbReference>
<dbReference type="EMBL" id="JBBPBN010000052">
    <property type="protein sequence ID" value="KAK8991333.1"/>
    <property type="molecule type" value="Genomic_DNA"/>
</dbReference>
<evidence type="ECO:0000256" key="1">
    <source>
        <dbReference type="ARBA" id="ARBA00022857"/>
    </source>
</evidence>
<keyword evidence="2" id="KW-0560">Oxidoreductase</keyword>
<dbReference type="PANTHER" id="PTHR10366">
    <property type="entry name" value="NAD DEPENDENT EPIMERASE/DEHYDRATASE"/>
    <property type="match status" value="1"/>
</dbReference>
<keyword evidence="5" id="KW-1185">Reference proteome</keyword>
<dbReference type="InterPro" id="IPR050425">
    <property type="entry name" value="NAD(P)_dehydrat-like"/>
</dbReference>
<dbReference type="InterPro" id="IPR001509">
    <property type="entry name" value="Epimerase_deHydtase"/>
</dbReference>
<name>A0ABR2PSE8_9ROSI</name>
<dbReference type="InterPro" id="IPR036291">
    <property type="entry name" value="NAD(P)-bd_dom_sf"/>
</dbReference>
<dbReference type="PANTHER" id="PTHR10366:SF563">
    <property type="entry name" value="CINNAMOYL-COA REDUCTASE 16"/>
    <property type="match status" value="1"/>
</dbReference>
<proteinExistence type="predicted"/>
<evidence type="ECO:0000313" key="5">
    <source>
        <dbReference type="Proteomes" id="UP001396334"/>
    </source>
</evidence>
<gene>
    <name evidence="4" type="ORF">V6N11_062349</name>
</gene>
<evidence type="ECO:0000259" key="3">
    <source>
        <dbReference type="Pfam" id="PF01370"/>
    </source>
</evidence>
<evidence type="ECO:0000313" key="4">
    <source>
        <dbReference type="EMBL" id="KAK8991333.1"/>
    </source>
</evidence>
<sequence length="326" mass="35707">MGEEKGTVCVTGGTGFIASWLIKRLLGEGYSVHTTVRADPGNQRDLSFLTSLQGAAEKLKIFDADLSDPDSFAAAIEGSKGVFHLASPLDFTVPKEVFTETAISGTLGILKACLKSGSVKRFVYTSSQAAVIFNGRDAETMDESFWADVDFVGEKQHPNQQPYTISKTLPERAALEYGARHGLEVVTVIPPLVAGPFICPKFPGSVRSVLALVLGEQRQYSYLLNTSMVHVDDLARAHIFLLEYPDAKGRYICSSDTISLQKMSELLRAKYPEFPIPTPESLSEIKGEKYPGLSSKKLLDTGFKLNYGVDQIFDDSIRCSKEKGYL</sequence>
<dbReference type="Gene3D" id="3.40.50.720">
    <property type="entry name" value="NAD(P)-binding Rossmann-like Domain"/>
    <property type="match status" value="1"/>
</dbReference>
<accession>A0ABR2PSE8</accession>
<dbReference type="CDD" id="cd08958">
    <property type="entry name" value="FR_SDR_e"/>
    <property type="match status" value="1"/>
</dbReference>
<keyword evidence="1" id="KW-0521">NADP</keyword>
<organism evidence="4 5">
    <name type="scientific">Hibiscus sabdariffa</name>
    <name type="common">roselle</name>
    <dbReference type="NCBI Taxonomy" id="183260"/>
    <lineage>
        <taxon>Eukaryota</taxon>
        <taxon>Viridiplantae</taxon>
        <taxon>Streptophyta</taxon>
        <taxon>Embryophyta</taxon>
        <taxon>Tracheophyta</taxon>
        <taxon>Spermatophyta</taxon>
        <taxon>Magnoliopsida</taxon>
        <taxon>eudicotyledons</taxon>
        <taxon>Gunneridae</taxon>
        <taxon>Pentapetalae</taxon>
        <taxon>rosids</taxon>
        <taxon>malvids</taxon>
        <taxon>Malvales</taxon>
        <taxon>Malvaceae</taxon>
        <taxon>Malvoideae</taxon>
        <taxon>Hibiscus</taxon>
    </lineage>
</organism>
<comment type="caution">
    <text evidence="4">The sequence shown here is derived from an EMBL/GenBank/DDBJ whole genome shotgun (WGS) entry which is preliminary data.</text>
</comment>
<feature type="domain" description="NAD-dependent epimerase/dehydratase" evidence="3">
    <location>
        <begin position="8"/>
        <end position="248"/>
    </location>
</feature>
<protein>
    <recommendedName>
        <fullName evidence="3">NAD-dependent epimerase/dehydratase domain-containing protein</fullName>
    </recommendedName>
</protein>
<evidence type="ECO:0000256" key="2">
    <source>
        <dbReference type="ARBA" id="ARBA00023002"/>
    </source>
</evidence>
<dbReference type="Pfam" id="PF01370">
    <property type="entry name" value="Epimerase"/>
    <property type="match status" value="1"/>
</dbReference>